<gene>
    <name evidence="3" type="ORF">PbB2_02032</name>
</gene>
<dbReference type="EMBL" id="BFBR01000006">
    <property type="protein sequence ID" value="GBF58351.1"/>
    <property type="molecule type" value="Genomic_DNA"/>
</dbReference>
<feature type="transmembrane region" description="Helical" evidence="2">
    <location>
        <begin position="35"/>
        <end position="56"/>
    </location>
</feature>
<evidence type="ECO:0000313" key="3">
    <source>
        <dbReference type="EMBL" id="GBF58351.1"/>
    </source>
</evidence>
<evidence type="ECO:0000256" key="1">
    <source>
        <dbReference type="SAM" id="MobiDB-lite"/>
    </source>
</evidence>
<keyword evidence="2" id="KW-0472">Membrane</keyword>
<dbReference type="RefSeq" id="WP_192576286.1">
    <property type="nucleotide sequence ID" value="NZ_BFBR01000006.1"/>
</dbReference>
<keyword evidence="2" id="KW-1133">Transmembrane helix</keyword>
<dbReference type="InterPro" id="IPR018770">
    <property type="entry name" value="ChloroindolylP_hydrolase"/>
</dbReference>
<sequence>MRRPIGPSGSMARAGLRRGLEGLRHAGPVLRKGRLAGLGLLGVLAGIIQTVIRFVLREAYEALDRRHEALMKKGSDSMGRRRDWRDSDSDEDRKSYSRKMEEARRRYELEIRAARDVQREQRRARNRVKSGWTLASVGAGIFLGAVIADALNPLAGIGFGIMIGGTISWIGSLFLNRTPAQTASGPAIPVPKRPEIETPTVSENTLPQGRTELVQQVLGDVAGALRSLDQILPRLRHPDSVASVARIIAVGNRVMQIVATNPEKFAIAQRVFTYYCPETVKVADALAKLEADPAPDVERITGTQSVLRKLEVLFERTELELKADEGKELDIDLRLLDQSIESDLRQ</sequence>
<dbReference type="Pfam" id="PF10112">
    <property type="entry name" value="Halogen_Hydrol"/>
    <property type="match status" value="1"/>
</dbReference>
<proteinExistence type="predicted"/>
<keyword evidence="4" id="KW-1185">Reference proteome</keyword>
<protein>
    <recommendedName>
        <fullName evidence="5">5-bromo-4-chloroindolyl phosphate hydrolysis protein</fullName>
    </recommendedName>
</protein>
<feature type="transmembrane region" description="Helical" evidence="2">
    <location>
        <begin position="131"/>
        <end position="148"/>
    </location>
</feature>
<comment type="caution">
    <text evidence="3">The sequence shown here is derived from an EMBL/GenBank/DDBJ whole genome shotgun (WGS) entry which is preliminary data.</text>
</comment>
<feature type="transmembrane region" description="Helical" evidence="2">
    <location>
        <begin position="154"/>
        <end position="175"/>
    </location>
</feature>
<name>A0A2P2EBB7_9PROT</name>
<evidence type="ECO:0000313" key="4">
    <source>
        <dbReference type="Proteomes" id="UP000245086"/>
    </source>
</evidence>
<feature type="region of interest" description="Disordered" evidence="1">
    <location>
        <begin position="74"/>
        <end position="99"/>
    </location>
</feature>
<reference evidence="3 4" key="1">
    <citation type="journal article" date="2018" name="Genome Announc.">
        <title>Draft Genome Sequence of "Candidatus Phycosocius bacilliformis," an Alphaproteobacterial Ectosymbiont of the Hydrocarbon-Producing Green Alga Botryococcus braunii.</title>
        <authorList>
            <person name="Tanabe Y."/>
            <person name="Yamaguchi H."/>
            <person name="Watanabe M.M."/>
        </authorList>
    </citation>
    <scope>NUCLEOTIDE SEQUENCE [LARGE SCALE GENOMIC DNA]</scope>
    <source>
        <strain evidence="3 4">BOTRYCO-2</strain>
    </source>
</reference>
<dbReference type="AlphaFoldDB" id="A0A2P2EBB7"/>
<keyword evidence="2" id="KW-0812">Transmembrane</keyword>
<accession>A0A2P2EBB7</accession>
<dbReference type="Proteomes" id="UP000245086">
    <property type="component" value="Unassembled WGS sequence"/>
</dbReference>
<evidence type="ECO:0000256" key="2">
    <source>
        <dbReference type="SAM" id="Phobius"/>
    </source>
</evidence>
<organism evidence="3 4">
    <name type="scientific">Candidatus Phycosocius bacilliformis</name>
    <dbReference type="NCBI Taxonomy" id="1445552"/>
    <lineage>
        <taxon>Bacteria</taxon>
        <taxon>Pseudomonadati</taxon>
        <taxon>Pseudomonadota</taxon>
        <taxon>Alphaproteobacteria</taxon>
        <taxon>Caulobacterales</taxon>
        <taxon>Caulobacterales incertae sedis</taxon>
        <taxon>Candidatus Phycosocius</taxon>
    </lineage>
</organism>
<evidence type="ECO:0008006" key="5">
    <source>
        <dbReference type="Google" id="ProtNLM"/>
    </source>
</evidence>